<dbReference type="RefSeq" id="WP_103656837.1">
    <property type="nucleotide sequence ID" value="NZ_NXEJ01000001.1"/>
</dbReference>
<evidence type="ECO:0000313" key="2">
    <source>
        <dbReference type="Proteomes" id="UP000237447"/>
    </source>
</evidence>
<accession>A0AAE5S283</accession>
<dbReference type="GeneID" id="86878223"/>
<organism evidence="1 2">
    <name type="scientific">Agrobacterium rosae</name>
    <dbReference type="NCBI Taxonomy" id="1972867"/>
    <lineage>
        <taxon>Bacteria</taxon>
        <taxon>Pseudomonadati</taxon>
        <taxon>Pseudomonadota</taxon>
        <taxon>Alphaproteobacteria</taxon>
        <taxon>Hyphomicrobiales</taxon>
        <taxon>Rhizobiaceae</taxon>
        <taxon>Rhizobium/Agrobacterium group</taxon>
        <taxon>Agrobacterium</taxon>
    </lineage>
</organism>
<evidence type="ECO:0000313" key="1">
    <source>
        <dbReference type="EMBL" id="POO54368.1"/>
    </source>
</evidence>
<dbReference type="Proteomes" id="UP000237447">
    <property type="component" value="Unassembled WGS sequence"/>
</dbReference>
<protein>
    <submittedName>
        <fullName evidence="1">Uncharacterized protein</fullName>
    </submittedName>
</protein>
<proteinExistence type="predicted"/>
<name>A0AAE5S283_9HYPH</name>
<dbReference type="EMBL" id="NXEJ01000001">
    <property type="protein sequence ID" value="POO54368.1"/>
    <property type="molecule type" value="Genomic_DNA"/>
</dbReference>
<comment type="caution">
    <text evidence="1">The sequence shown here is derived from an EMBL/GenBank/DDBJ whole genome shotgun (WGS) entry which is preliminary data.</text>
</comment>
<gene>
    <name evidence="1" type="ORF">CPJ18_02400</name>
</gene>
<dbReference type="AlphaFoldDB" id="A0AAE5S283"/>
<reference evidence="1 2" key="1">
    <citation type="journal article" date="2018" name="Syst. Appl. Microbiol.">
        <title>Agrobacterium rosae sp. nov., isolated from galls on different agricultural crops.</title>
        <authorList>
            <person name="Kuzmanovic N."/>
            <person name="Pulawska J."/>
            <person name="Smalla K."/>
            <person name="Nesme X."/>
        </authorList>
    </citation>
    <scope>NUCLEOTIDE SEQUENCE [LARGE SCALE GENOMIC DNA]</scope>
    <source>
        <strain evidence="1 2">NCPPB 1650</strain>
    </source>
</reference>
<sequence>MSRTTYRRACALAEHYLAIGQRDVWLEDDDPNLPWDKVTDVKAGGGYRLNGPTGVRIESSDPAGLTFLWFADFESRDANGSSINQFDRVAMLNMARRLPPQAREKFAQFLTDEVLPAVQQRTAEFEDQMKKQRESLEILQSIVLNVGAAA</sequence>